<comment type="similarity">
    <text evidence="2">Belongs to the citrate synthase family.</text>
</comment>
<dbReference type="InterPro" id="IPR016143">
    <property type="entry name" value="Citrate_synth-like_sm_a-sub"/>
</dbReference>
<dbReference type="InterPro" id="IPR036969">
    <property type="entry name" value="Citrate_synthase_sf"/>
</dbReference>
<proteinExistence type="inferred from homology"/>
<dbReference type="CDD" id="cd06100">
    <property type="entry name" value="CCL_ACL-C"/>
    <property type="match status" value="1"/>
</dbReference>
<name>A0A0C6P1N7_BORBO</name>
<dbReference type="EMBL" id="HE965806">
    <property type="protein sequence ID" value="CCJ52542.1"/>
    <property type="molecule type" value="Genomic_DNA"/>
</dbReference>
<accession>A0A0C6P1N7</accession>
<dbReference type="Pfam" id="PF00285">
    <property type="entry name" value="Citrate_synt"/>
    <property type="match status" value="1"/>
</dbReference>
<dbReference type="PANTHER" id="PTHR11739">
    <property type="entry name" value="CITRATE SYNTHASE"/>
    <property type="match status" value="1"/>
</dbReference>
<dbReference type="Gene3D" id="1.10.580.10">
    <property type="entry name" value="Citrate Synthase, domain 1"/>
    <property type="match status" value="1"/>
</dbReference>
<dbReference type="GO" id="GO:0005975">
    <property type="term" value="P:carbohydrate metabolic process"/>
    <property type="evidence" value="ECO:0007669"/>
    <property type="project" value="TreeGrafter"/>
</dbReference>
<dbReference type="GO" id="GO:0005829">
    <property type="term" value="C:cytosol"/>
    <property type="evidence" value="ECO:0007669"/>
    <property type="project" value="TreeGrafter"/>
</dbReference>
<reference evidence="5 6" key="1">
    <citation type="journal article" date="2012" name="BMC Genomics">
        <title>Comparative genomics of the classical Bordetella subspecies: the evolution and exchange of virulence-associated diversity amongst closely related pathogens.</title>
        <authorList>
            <person name="Park J."/>
            <person name="Zhang Y."/>
            <person name="Buboltz A.M."/>
            <person name="Zhang X."/>
            <person name="Schuster S.C."/>
            <person name="Ahuja U."/>
            <person name="Liu M."/>
            <person name="Miller J.F."/>
            <person name="Sebaihia M."/>
            <person name="Bentley S.D."/>
            <person name="Parkhill J."/>
            <person name="Harvill E.T."/>
        </authorList>
    </citation>
    <scope>NUCLEOTIDE SEQUENCE [LARGE SCALE GENOMIC DNA]</scope>
    <source>
        <strain evidence="5 6">253</strain>
    </source>
</reference>
<dbReference type="PANTHER" id="PTHR11739:SF4">
    <property type="entry name" value="CITRATE SYNTHASE, PEROXISOMAL"/>
    <property type="match status" value="1"/>
</dbReference>
<dbReference type="SUPFAM" id="SSF48256">
    <property type="entry name" value="Citrate synthase"/>
    <property type="match status" value="1"/>
</dbReference>
<evidence type="ECO:0000256" key="2">
    <source>
        <dbReference type="ARBA" id="ARBA00010566"/>
    </source>
</evidence>
<dbReference type="UniPathway" id="UPA00223">
    <property type="reaction ID" value="UER00717"/>
</dbReference>
<sequence>MNALTSDMGWSDARTIVVRGHDLNHEIIGHLNLGDFAFLEITGRKPDPQESTLFNALLAVLVEHGMTPTAMVARLTYLGAPESMQAAIAAGLCGMGTKFVGTAEGAARLLQEALPLGSEQALDIDATAQRIVAEQRAARQMLPGIGHPVHKPVDPRTTALFALAERTGFHGRYVALMQALSAQAEKALGKPGVLPVNATGALAALASELGIAWQLCRGIAVIGRAVGLVGHIAEELRNPIAERLWVRTDAEVSAHLKPAPQEPRP</sequence>
<dbReference type="OrthoDB" id="3284791at2"/>
<evidence type="ECO:0000256" key="3">
    <source>
        <dbReference type="ARBA" id="ARBA00012972"/>
    </source>
</evidence>
<dbReference type="Proteomes" id="UP000007564">
    <property type="component" value="Chromosome"/>
</dbReference>
<dbReference type="KEGG" id="bbh:BN112_0624"/>
<dbReference type="RefSeq" id="WP_010926648.1">
    <property type="nucleotide sequence ID" value="NC_019382.1"/>
</dbReference>
<dbReference type="HOGENOM" id="CLU_070533_1_0_4"/>
<dbReference type="AlphaFoldDB" id="A0A0C6P1N7"/>
<dbReference type="NCBIfam" id="NF004868">
    <property type="entry name" value="PRK06224.1-5"/>
    <property type="match status" value="1"/>
</dbReference>
<dbReference type="GeneID" id="56478932"/>
<dbReference type="InterPro" id="IPR016142">
    <property type="entry name" value="Citrate_synth-like_lrg_a-sub"/>
</dbReference>
<evidence type="ECO:0000313" key="5">
    <source>
        <dbReference type="EMBL" id="CCJ52542.1"/>
    </source>
</evidence>
<gene>
    <name evidence="5" type="ORF">BN112_0624</name>
</gene>
<keyword evidence="4" id="KW-0808">Transferase</keyword>
<dbReference type="Gene3D" id="1.10.230.10">
    <property type="entry name" value="Cytochrome P450-Terp, domain 2"/>
    <property type="match status" value="1"/>
</dbReference>
<organism evidence="5 6">
    <name type="scientific">Bordetella bronchiseptica 253</name>
    <dbReference type="NCBI Taxonomy" id="568707"/>
    <lineage>
        <taxon>Bacteria</taxon>
        <taxon>Pseudomonadati</taxon>
        <taxon>Pseudomonadota</taxon>
        <taxon>Betaproteobacteria</taxon>
        <taxon>Burkholderiales</taxon>
        <taxon>Alcaligenaceae</taxon>
        <taxon>Bordetella</taxon>
    </lineage>
</organism>
<evidence type="ECO:0000256" key="4">
    <source>
        <dbReference type="ARBA" id="ARBA00022679"/>
    </source>
</evidence>
<dbReference type="InterPro" id="IPR002020">
    <property type="entry name" value="Citrate_synthase"/>
</dbReference>
<dbReference type="GO" id="GO:0006099">
    <property type="term" value="P:tricarboxylic acid cycle"/>
    <property type="evidence" value="ECO:0007669"/>
    <property type="project" value="UniProtKB-UniPathway"/>
</dbReference>
<evidence type="ECO:0000256" key="1">
    <source>
        <dbReference type="ARBA" id="ARBA00004751"/>
    </source>
</evidence>
<dbReference type="GO" id="GO:0036440">
    <property type="term" value="F:citrate synthase activity"/>
    <property type="evidence" value="ECO:0007669"/>
    <property type="project" value="UniProtKB-EC"/>
</dbReference>
<protein>
    <recommendedName>
        <fullName evidence="3">citrate synthase (unknown stereospecificity)</fullName>
        <ecNumber evidence="3">2.3.3.16</ecNumber>
    </recommendedName>
</protein>
<dbReference type="EC" id="2.3.3.16" evidence="3"/>
<comment type="pathway">
    <text evidence="1">Carbohydrate metabolism; tricarboxylic acid cycle; isocitrate from oxaloacetate: step 1/2.</text>
</comment>
<evidence type="ECO:0000313" key="6">
    <source>
        <dbReference type="Proteomes" id="UP000007564"/>
    </source>
</evidence>